<accession>G9ZEQ3</accession>
<gene>
    <name evidence="2" type="ORF">HMPREF9080_01233</name>
</gene>
<proteinExistence type="predicted"/>
<evidence type="ECO:0000313" key="3">
    <source>
        <dbReference type="Proteomes" id="UP000004750"/>
    </source>
</evidence>
<name>G9ZEQ3_9GAMM</name>
<comment type="caution">
    <text evidence="2">The sequence shown here is derived from an EMBL/GenBank/DDBJ whole genome shotgun (WGS) entry which is preliminary data.</text>
</comment>
<evidence type="ECO:0000313" key="2">
    <source>
        <dbReference type="EMBL" id="EHM54522.1"/>
    </source>
</evidence>
<dbReference type="Proteomes" id="UP000004750">
    <property type="component" value="Unassembled WGS sequence"/>
</dbReference>
<feature type="region of interest" description="Disordered" evidence="1">
    <location>
        <begin position="1"/>
        <end position="30"/>
    </location>
</feature>
<reference evidence="2 3" key="1">
    <citation type="submission" date="2011-08" db="EMBL/GenBank/DDBJ databases">
        <authorList>
            <person name="Weinstock G."/>
            <person name="Sodergren E."/>
            <person name="Clifton S."/>
            <person name="Fulton L."/>
            <person name="Fulton B."/>
            <person name="Courtney L."/>
            <person name="Fronick C."/>
            <person name="Harrison M."/>
            <person name="Strong C."/>
            <person name="Farmer C."/>
            <person name="Delahaunty K."/>
            <person name="Markovic C."/>
            <person name="Hall O."/>
            <person name="Minx P."/>
            <person name="Tomlinson C."/>
            <person name="Mitreva M."/>
            <person name="Hou S."/>
            <person name="Chen J."/>
            <person name="Wollam A."/>
            <person name="Pepin K.H."/>
            <person name="Johnson M."/>
            <person name="Bhonagiri V."/>
            <person name="Zhang X."/>
            <person name="Suruliraj S."/>
            <person name="Warren W."/>
            <person name="Chinwalla A."/>
            <person name="Mardis E.R."/>
            <person name="Wilson R.K."/>
        </authorList>
    </citation>
    <scope>NUCLEOTIDE SEQUENCE [LARGE SCALE GENOMIC DNA]</scope>
    <source>
        <strain evidence="2 3">F0432</strain>
    </source>
</reference>
<dbReference type="STRING" id="797473.HMPREF9080_01233"/>
<organism evidence="2 3">
    <name type="scientific">Cardiobacterium valvarum F0432</name>
    <dbReference type="NCBI Taxonomy" id="797473"/>
    <lineage>
        <taxon>Bacteria</taxon>
        <taxon>Pseudomonadati</taxon>
        <taxon>Pseudomonadota</taxon>
        <taxon>Gammaproteobacteria</taxon>
        <taxon>Cardiobacteriales</taxon>
        <taxon>Cardiobacteriaceae</taxon>
        <taxon>Cardiobacterium</taxon>
    </lineage>
</organism>
<dbReference type="AlphaFoldDB" id="G9ZEQ3"/>
<dbReference type="EMBL" id="AGCM01000068">
    <property type="protein sequence ID" value="EHM54522.1"/>
    <property type="molecule type" value="Genomic_DNA"/>
</dbReference>
<dbReference type="HOGENOM" id="CLU_3096955_0_0_6"/>
<protein>
    <submittedName>
        <fullName evidence="2">Uncharacterized protein</fullName>
    </submittedName>
</protein>
<sequence length="51" mass="5274">MASPVLTPLDGILSSAKPRPGTSLGGIGTPQRRCRLPRVIAGIGITIPPHF</sequence>
<evidence type="ECO:0000256" key="1">
    <source>
        <dbReference type="SAM" id="MobiDB-lite"/>
    </source>
</evidence>